<dbReference type="GO" id="GO:0005615">
    <property type="term" value="C:extracellular space"/>
    <property type="evidence" value="ECO:0007669"/>
    <property type="project" value="TreeGrafter"/>
</dbReference>
<evidence type="ECO:0000313" key="2">
    <source>
        <dbReference type="EMBL" id="KAK2178691.1"/>
    </source>
</evidence>
<dbReference type="InterPro" id="IPR014716">
    <property type="entry name" value="Fibrinogen_a/b/g_C_1"/>
</dbReference>
<dbReference type="Proteomes" id="UP001209878">
    <property type="component" value="Unassembled WGS sequence"/>
</dbReference>
<dbReference type="InterPro" id="IPR036056">
    <property type="entry name" value="Fibrinogen-like_C"/>
</dbReference>
<proteinExistence type="predicted"/>
<protein>
    <recommendedName>
        <fullName evidence="1">Fibrinogen C-terminal domain-containing protein</fullName>
    </recommendedName>
</protein>
<organism evidence="2 3">
    <name type="scientific">Ridgeia piscesae</name>
    <name type="common">Tubeworm</name>
    <dbReference type="NCBI Taxonomy" id="27915"/>
    <lineage>
        <taxon>Eukaryota</taxon>
        <taxon>Metazoa</taxon>
        <taxon>Spiralia</taxon>
        <taxon>Lophotrochozoa</taxon>
        <taxon>Annelida</taxon>
        <taxon>Polychaeta</taxon>
        <taxon>Sedentaria</taxon>
        <taxon>Canalipalpata</taxon>
        <taxon>Sabellida</taxon>
        <taxon>Siboglinidae</taxon>
        <taxon>Ridgeia</taxon>
    </lineage>
</organism>
<reference evidence="2" key="1">
    <citation type="journal article" date="2023" name="Mol. Biol. Evol.">
        <title>Third-Generation Sequencing Reveals the Adaptive Role of the Epigenome in Three Deep-Sea Polychaetes.</title>
        <authorList>
            <person name="Perez M."/>
            <person name="Aroh O."/>
            <person name="Sun Y."/>
            <person name="Lan Y."/>
            <person name="Juniper S.K."/>
            <person name="Young C.R."/>
            <person name="Angers B."/>
            <person name="Qian P.Y."/>
        </authorList>
    </citation>
    <scope>NUCLEOTIDE SEQUENCE</scope>
    <source>
        <strain evidence="2">R07B-5</strain>
    </source>
</reference>
<dbReference type="AlphaFoldDB" id="A0AAD9NS80"/>
<dbReference type="Gene3D" id="3.90.215.10">
    <property type="entry name" value="Gamma Fibrinogen, chain A, domain 1"/>
    <property type="match status" value="1"/>
</dbReference>
<dbReference type="PROSITE" id="PS51406">
    <property type="entry name" value="FIBRINOGEN_C_2"/>
    <property type="match status" value="1"/>
</dbReference>
<comment type="caution">
    <text evidence="2">The sequence shown here is derived from an EMBL/GenBank/DDBJ whole genome shotgun (WGS) entry which is preliminary data.</text>
</comment>
<evidence type="ECO:0000313" key="3">
    <source>
        <dbReference type="Proteomes" id="UP001209878"/>
    </source>
</evidence>
<dbReference type="CDD" id="cd00087">
    <property type="entry name" value="FReD"/>
    <property type="match status" value="1"/>
</dbReference>
<dbReference type="InterPro" id="IPR002181">
    <property type="entry name" value="Fibrinogen_a/b/g_C_dom"/>
</dbReference>
<accession>A0AAD9NS80</accession>
<dbReference type="EMBL" id="JAODUO010000532">
    <property type="protein sequence ID" value="KAK2178691.1"/>
    <property type="molecule type" value="Genomic_DNA"/>
</dbReference>
<name>A0AAD9NS80_RIDPI</name>
<gene>
    <name evidence="2" type="ORF">NP493_533g00000</name>
</gene>
<dbReference type="SMART" id="SM00186">
    <property type="entry name" value="FBG"/>
    <property type="match status" value="1"/>
</dbReference>
<dbReference type="PANTHER" id="PTHR19143">
    <property type="entry name" value="FIBRINOGEN/TENASCIN/ANGIOPOEITIN"/>
    <property type="match status" value="1"/>
</dbReference>
<dbReference type="Pfam" id="PF00147">
    <property type="entry name" value="Fibrinogen_C"/>
    <property type="match status" value="1"/>
</dbReference>
<dbReference type="SUPFAM" id="SSF56496">
    <property type="entry name" value="Fibrinogen C-terminal domain-like"/>
    <property type="match status" value="1"/>
</dbReference>
<keyword evidence="3" id="KW-1185">Reference proteome</keyword>
<dbReference type="InterPro" id="IPR050373">
    <property type="entry name" value="Fibrinogen_C-term_domain"/>
</dbReference>
<feature type="domain" description="Fibrinogen C-terminal" evidence="1">
    <location>
        <begin position="37"/>
        <end position="205"/>
    </location>
</feature>
<sequence>MTTQNIVPFNRQKYYRQLRTLAFSGSGCTSGHFRVQVVQRRQDGSVDFYRNWESYKKGFGDVNGEFWLGNDNLHEITSTKRYELRFDIKDFNNVAKYATYTCFTVASEFDKYRIAFGTYHGTAGDSMAVHAGQQFSTRDRDNDKYSASCAVRYKGAWWYNGCFDVNINGLYIRNNPDPRSEGVAWEQWREYYSFKYVDMKLRPAACLC</sequence>
<evidence type="ECO:0000259" key="1">
    <source>
        <dbReference type="PROSITE" id="PS51406"/>
    </source>
</evidence>